<gene>
    <name evidence="1" type="ORF">PISMIDRAFT_687746</name>
</gene>
<evidence type="ECO:0000313" key="2">
    <source>
        <dbReference type="Proteomes" id="UP000054018"/>
    </source>
</evidence>
<dbReference type="Proteomes" id="UP000054018">
    <property type="component" value="Unassembled WGS sequence"/>
</dbReference>
<dbReference type="AlphaFoldDB" id="A0A0C9YLI7"/>
<reference evidence="2" key="2">
    <citation type="submission" date="2015-01" db="EMBL/GenBank/DDBJ databases">
        <title>Evolutionary Origins and Diversification of the Mycorrhizal Mutualists.</title>
        <authorList>
            <consortium name="DOE Joint Genome Institute"/>
            <consortium name="Mycorrhizal Genomics Consortium"/>
            <person name="Kohler A."/>
            <person name="Kuo A."/>
            <person name="Nagy L.G."/>
            <person name="Floudas D."/>
            <person name="Copeland A."/>
            <person name="Barry K.W."/>
            <person name="Cichocki N."/>
            <person name="Veneault-Fourrey C."/>
            <person name="LaButti K."/>
            <person name="Lindquist E.A."/>
            <person name="Lipzen A."/>
            <person name="Lundell T."/>
            <person name="Morin E."/>
            <person name="Murat C."/>
            <person name="Riley R."/>
            <person name="Ohm R."/>
            <person name="Sun H."/>
            <person name="Tunlid A."/>
            <person name="Henrissat B."/>
            <person name="Grigoriev I.V."/>
            <person name="Hibbett D.S."/>
            <person name="Martin F."/>
        </authorList>
    </citation>
    <scope>NUCLEOTIDE SEQUENCE [LARGE SCALE GENOMIC DNA]</scope>
    <source>
        <strain evidence="2">441</strain>
    </source>
</reference>
<protein>
    <submittedName>
        <fullName evidence="1">Uncharacterized protein</fullName>
    </submittedName>
</protein>
<accession>A0A0C9YLI7</accession>
<reference evidence="1 2" key="1">
    <citation type="submission" date="2014-04" db="EMBL/GenBank/DDBJ databases">
        <authorList>
            <consortium name="DOE Joint Genome Institute"/>
            <person name="Kuo A."/>
            <person name="Kohler A."/>
            <person name="Costa M.D."/>
            <person name="Nagy L.G."/>
            <person name="Floudas D."/>
            <person name="Copeland A."/>
            <person name="Barry K.W."/>
            <person name="Cichocki N."/>
            <person name="Veneault-Fourrey C."/>
            <person name="LaButti K."/>
            <person name="Lindquist E.A."/>
            <person name="Lipzen A."/>
            <person name="Lundell T."/>
            <person name="Morin E."/>
            <person name="Murat C."/>
            <person name="Sun H."/>
            <person name="Tunlid A."/>
            <person name="Henrissat B."/>
            <person name="Grigoriev I.V."/>
            <person name="Hibbett D.S."/>
            <person name="Martin F."/>
            <person name="Nordberg H.P."/>
            <person name="Cantor M.N."/>
            <person name="Hua S.X."/>
        </authorList>
    </citation>
    <scope>NUCLEOTIDE SEQUENCE [LARGE SCALE GENOMIC DNA]</scope>
    <source>
        <strain evidence="1 2">441</strain>
    </source>
</reference>
<name>A0A0C9YLI7_9AGAM</name>
<sequence length="54" mass="5953">MVTRPHDGVCHASWSVDLLIPVRLPPSYDDALPQAHGKEKPIPGCLAATRYSER</sequence>
<proteinExistence type="predicted"/>
<organism evidence="1 2">
    <name type="scientific">Pisolithus microcarpus 441</name>
    <dbReference type="NCBI Taxonomy" id="765257"/>
    <lineage>
        <taxon>Eukaryota</taxon>
        <taxon>Fungi</taxon>
        <taxon>Dikarya</taxon>
        <taxon>Basidiomycota</taxon>
        <taxon>Agaricomycotina</taxon>
        <taxon>Agaricomycetes</taxon>
        <taxon>Agaricomycetidae</taxon>
        <taxon>Boletales</taxon>
        <taxon>Sclerodermatineae</taxon>
        <taxon>Pisolithaceae</taxon>
        <taxon>Pisolithus</taxon>
    </lineage>
</organism>
<evidence type="ECO:0000313" key="1">
    <source>
        <dbReference type="EMBL" id="KIK14729.1"/>
    </source>
</evidence>
<keyword evidence="2" id="KW-1185">Reference proteome</keyword>
<dbReference type="EMBL" id="KN833925">
    <property type="protein sequence ID" value="KIK14729.1"/>
    <property type="molecule type" value="Genomic_DNA"/>
</dbReference>
<dbReference type="HOGENOM" id="CLU_3051242_0_0_1"/>